<accession>A0A7D9CXJ4</accession>
<dbReference type="AlphaFoldDB" id="A0A7D9CXJ4"/>
<keyword evidence="1" id="KW-0812">Transmembrane</keyword>
<keyword evidence="1" id="KW-1133">Transmembrane helix</keyword>
<gene>
    <name evidence="2" type="ORF">DEBR0S1_02916G</name>
</gene>
<protein>
    <submittedName>
        <fullName evidence="2">DEBR0S1_02916g1_1</fullName>
    </submittedName>
</protein>
<dbReference type="Proteomes" id="UP000478008">
    <property type="component" value="Unassembled WGS sequence"/>
</dbReference>
<dbReference type="EMBL" id="CABFWN010000001">
    <property type="protein sequence ID" value="VUG15912.1"/>
    <property type="molecule type" value="Genomic_DNA"/>
</dbReference>
<organism evidence="2 3">
    <name type="scientific">Dekkera bruxellensis</name>
    <name type="common">Brettanomyces custersii</name>
    <dbReference type="NCBI Taxonomy" id="5007"/>
    <lineage>
        <taxon>Eukaryota</taxon>
        <taxon>Fungi</taxon>
        <taxon>Dikarya</taxon>
        <taxon>Ascomycota</taxon>
        <taxon>Saccharomycotina</taxon>
        <taxon>Pichiomycetes</taxon>
        <taxon>Pichiales</taxon>
        <taxon>Pichiaceae</taxon>
        <taxon>Brettanomyces</taxon>
    </lineage>
</organism>
<feature type="transmembrane region" description="Helical" evidence="1">
    <location>
        <begin position="133"/>
        <end position="158"/>
    </location>
</feature>
<sequence length="317" mass="36046">MIRFGSFMPGMKTLMASSGTFRAFLKPSAIKPPYSFRTCSTQTCKSLAQKSFGVASYFSFQHMVPGRDGNCKRSISNLRQLNFHRDLHTSHTRLVYYERPPRQKIIRNQNFFQYMWYQIPDWAKLCGGVAIGAYLFVKIAVPLMIVVLPPLIIGGWMYKKVRTYSEAKMRHEDYTILQQSSLIYTPPRRGSFLVPPPEQINSEIANFEINRIIDAFWSNEGGIADYFKIGPITNIALGSLEASSYDIDDSDSPPVLYASQQRSLYNKALNRKVASCIFGLRTDQMLFPDQMVDPTANIGPSTCFIRIKPYDFGARSS</sequence>
<evidence type="ECO:0000313" key="2">
    <source>
        <dbReference type="EMBL" id="VUG15912.1"/>
    </source>
</evidence>
<keyword evidence="3" id="KW-1185">Reference proteome</keyword>
<proteinExistence type="predicted"/>
<reference evidence="2 3" key="1">
    <citation type="submission" date="2019-07" db="EMBL/GenBank/DDBJ databases">
        <authorList>
            <person name="Friedrich A."/>
            <person name="Schacherer J."/>
        </authorList>
    </citation>
    <scope>NUCLEOTIDE SEQUENCE [LARGE SCALE GENOMIC DNA]</scope>
</reference>
<name>A0A7D9CXJ4_DEKBR</name>
<evidence type="ECO:0000256" key="1">
    <source>
        <dbReference type="SAM" id="Phobius"/>
    </source>
</evidence>
<keyword evidence="1" id="KW-0472">Membrane</keyword>
<evidence type="ECO:0000313" key="3">
    <source>
        <dbReference type="Proteomes" id="UP000478008"/>
    </source>
</evidence>